<name>A0AAU7B1U6_9ACTN</name>
<sequence>MTTITPTPIHHTVTDDRLLDAARSRRQLTDTALSATDAESVTELYEDHIDRELWHAVVRHADGSRMHVRLDRRLGTVVVHDARLGTTQAA</sequence>
<organism evidence="1">
    <name type="scientific">Paraconexibacter sp. AEG42_29</name>
    <dbReference type="NCBI Taxonomy" id="2997339"/>
    <lineage>
        <taxon>Bacteria</taxon>
        <taxon>Bacillati</taxon>
        <taxon>Actinomycetota</taxon>
        <taxon>Thermoleophilia</taxon>
        <taxon>Solirubrobacterales</taxon>
        <taxon>Paraconexibacteraceae</taxon>
        <taxon>Paraconexibacter</taxon>
    </lineage>
</organism>
<dbReference type="KEGG" id="parq:DSM112329_04869"/>
<dbReference type="RefSeq" id="WP_354699161.1">
    <property type="nucleotide sequence ID" value="NZ_CP114014.1"/>
</dbReference>
<accession>A0AAU7B1U6</accession>
<dbReference type="EMBL" id="CP114014">
    <property type="protein sequence ID" value="XAY07975.1"/>
    <property type="molecule type" value="Genomic_DNA"/>
</dbReference>
<reference evidence="1" key="1">
    <citation type="submission" date="2022-12" db="EMBL/GenBank/DDBJ databases">
        <title>Paraconexibacter alkalitolerans sp. nov. and Baekduia alba sp. nov., isolated from soil and emended description of the genera Paraconexibacter (Chun et al., 2020) and Baekduia (An et al., 2020).</title>
        <authorList>
            <person name="Vieira S."/>
            <person name="Huber K.J."/>
            <person name="Geppert A."/>
            <person name="Wolf J."/>
            <person name="Neumann-Schaal M."/>
            <person name="Muesken M."/>
            <person name="Overmann J."/>
        </authorList>
    </citation>
    <scope>NUCLEOTIDE SEQUENCE</scope>
    <source>
        <strain evidence="1">AEG42_29</strain>
    </source>
</reference>
<evidence type="ECO:0000313" key="1">
    <source>
        <dbReference type="EMBL" id="XAY07975.1"/>
    </source>
</evidence>
<protein>
    <recommendedName>
        <fullName evidence="2">Halobacterial output domain-containing protein</fullName>
    </recommendedName>
</protein>
<proteinExistence type="predicted"/>
<evidence type="ECO:0008006" key="2">
    <source>
        <dbReference type="Google" id="ProtNLM"/>
    </source>
</evidence>
<dbReference type="AlphaFoldDB" id="A0AAU7B1U6"/>
<gene>
    <name evidence="1" type="ORF">DSM112329_04869</name>
</gene>